<feature type="region of interest" description="Disordered" evidence="1">
    <location>
        <begin position="65"/>
        <end position="88"/>
    </location>
</feature>
<feature type="region of interest" description="Disordered" evidence="1">
    <location>
        <begin position="616"/>
        <end position="704"/>
    </location>
</feature>
<feature type="compositionally biased region" description="Polar residues" evidence="1">
    <location>
        <begin position="661"/>
        <end position="676"/>
    </location>
</feature>
<evidence type="ECO:0000313" key="3">
    <source>
        <dbReference type="Proteomes" id="UP001437256"/>
    </source>
</evidence>
<feature type="compositionally biased region" description="Polar residues" evidence="1">
    <location>
        <begin position="1"/>
        <end position="11"/>
    </location>
</feature>
<dbReference type="EMBL" id="JBBXMP010000016">
    <property type="protein sequence ID" value="KAL0068804.1"/>
    <property type="molecule type" value="Genomic_DNA"/>
</dbReference>
<keyword evidence="3" id="KW-1185">Reference proteome</keyword>
<proteinExistence type="predicted"/>
<feature type="compositionally biased region" description="Polar residues" evidence="1">
    <location>
        <begin position="618"/>
        <end position="631"/>
    </location>
</feature>
<reference evidence="2 3" key="1">
    <citation type="submission" date="2024-05" db="EMBL/GenBank/DDBJ databases">
        <title>A draft genome resource for the thread blight pathogen Marasmius tenuissimus strain MS-2.</title>
        <authorList>
            <person name="Yulfo-Soto G.E."/>
            <person name="Baruah I.K."/>
            <person name="Amoako-Attah I."/>
            <person name="Bukari Y."/>
            <person name="Meinhardt L.W."/>
            <person name="Bailey B.A."/>
            <person name="Cohen S.P."/>
        </authorList>
    </citation>
    <scope>NUCLEOTIDE SEQUENCE [LARGE SCALE GENOMIC DNA]</scope>
    <source>
        <strain evidence="2 3">MS-2</strain>
    </source>
</reference>
<name>A0ABR3A647_9AGAR</name>
<sequence length="704" mass="76290">MSKSYVDQAVQTEPPRHLSRSEDPKALNVHPSHSSQDAYSHPHHTKKPALGFFKPSEANLPAKRMVSLPESSPPYRLKPTGSGERFRASVSETTAVRICTSADTSISSECFETSVSLDSSRSSADVHNHRPHHRSSLASLAFPRTPSPPSSPESSIMIIGNNVQVSSSFLVPKSKSKIGTTDEEEDWEVWASSPPRPIPALHGPLSLPYARCPSGAEGTLVEGEDVSRMIWGLREDEPLPLPPRTEAADLTFNATKGSHDVPSAPPKVNQPIHHLRTPSSIASSSPAISLGRAREFSRPSTGLITPRDIDLHWYGSDNHDDSPIIIPPTPQQLQNFLELHGIFDESHINNAPPEAGLGLFWTGRKPGRLEYDIPPRLQASAPVFVPHSQVIGKNQDPPVVADTPSYADFPRRRTVSAVDLACLLQHQAQGSLLTPPSSTPTKWTPRFPDHIALLSGPNAYHATTGDEFGEDELPEPLPLHAENLSLYNCTSEGPRRDVPAEDPACMRLDRTTPSSSHSPALPDLRSSSANMAIPPSPQSPEVKLSTRTQPRSVPFARLLQRRLSAVPEEDSSVRLDSNSNVLSPRPPQTRRPGFQNGAQAPNKPYFAQATHNLPDISNKVQTSPSDASPNDNGRRSRVPSASASALGHTGSRPTSPALKQKVSSSKENTSIKTAENGNKGVVRKRGRNRAKKHDSAAVGDKTSK</sequence>
<gene>
    <name evidence="2" type="ORF">AAF712_004133</name>
</gene>
<feature type="region of interest" description="Disordered" evidence="1">
    <location>
        <begin position="122"/>
        <end position="153"/>
    </location>
</feature>
<dbReference type="Proteomes" id="UP001437256">
    <property type="component" value="Unassembled WGS sequence"/>
</dbReference>
<evidence type="ECO:0000256" key="1">
    <source>
        <dbReference type="SAM" id="MobiDB-lite"/>
    </source>
</evidence>
<organism evidence="2 3">
    <name type="scientific">Marasmius tenuissimus</name>
    <dbReference type="NCBI Taxonomy" id="585030"/>
    <lineage>
        <taxon>Eukaryota</taxon>
        <taxon>Fungi</taxon>
        <taxon>Dikarya</taxon>
        <taxon>Basidiomycota</taxon>
        <taxon>Agaricomycotina</taxon>
        <taxon>Agaricomycetes</taxon>
        <taxon>Agaricomycetidae</taxon>
        <taxon>Agaricales</taxon>
        <taxon>Marasmiineae</taxon>
        <taxon>Marasmiaceae</taxon>
        <taxon>Marasmius</taxon>
    </lineage>
</organism>
<protein>
    <submittedName>
        <fullName evidence="2">Uncharacterized protein</fullName>
    </submittedName>
</protein>
<feature type="compositionally biased region" description="Basic residues" evidence="1">
    <location>
        <begin position="681"/>
        <end position="692"/>
    </location>
</feature>
<evidence type="ECO:0000313" key="2">
    <source>
        <dbReference type="EMBL" id="KAL0068804.1"/>
    </source>
</evidence>
<comment type="caution">
    <text evidence="2">The sequence shown here is derived from an EMBL/GenBank/DDBJ whole genome shotgun (WGS) entry which is preliminary data.</text>
</comment>
<feature type="region of interest" description="Disordered" evidence="1">
    <location>
        <begin position="1"/>
        <end position="53"/>
    </location>
</feature>
<feature type="region of interest" description="Disordered" evidence="1">
    <location>
        <begin position="506"/>
        <end position="602"/>
    </location>
</feature>
<feature type="compositionally biased region" description="Basic and acidic residues" evidence="1">
    <location>
        <begin position="14"/>
        <end position="25"/>
    </location>
</feature>
<accession>A0ABR3A647</accession>